<dbReference type="EMBL" id="JABEBT010000055">
    <property type="protein sequence ID" value="KAF7634592.1"/>
    <property type="molecule type" value="Genomic_DNA"/>
</dbReference>
<sequence length="44" mass="5226">MLFYIMWTFFLLILFTNIFIIMPCCKKGKCCKNCKKCCKKGCDC</sequence>
<evidence type="ECO:0000313" key="3">
    <source>
        <dbReference type="Proteomes" id="UP000605970"/>
    </source>
</evidence>
<organism evidence="2 3">
    <name type="scientific">Meloidogyne graminicola</name>
    <dbReference type="NCBI Taxonomy" id="189291"/>
    <lineage>
        <taxon>Eukaryota</taxon>
        <taxon>Metazoa</taxon>
        <taxon>Ecdysozoa</taxon>
        <taxon>Nematoda</taxon>
        <taxon>Chromadorea</taxon>
        <taxon>Rhabditida</taxon>
        <taxon>Tylenchina</taxon>
        <taxon>Tylenchomorpha</taxon>
        <taxon>Tylenchoidea</taxon>
        <taxon>Meloidogynidae</taxon>
        <taxon>Meloidogyninae</taxon>
        <taxon>Meloidogyne</taxon>
    </lineage>
</organism>
<proteinExistence type="predicted"/>
<gene>
    <name evidence="2" type="ORF">Mgra_00006041</name>
</gene>
<keyword evidence="3" id="KW-1185">Reference proteome</keyword>
<dbReference type="OrthoDB" id="1111734at2759"/>
<comment type="caution">
    <text evidence="2">The sequence shown here is derived from an EMBL/GenBank/DDBJ whole genome shotgun (WGS) entry which is preliminary data.</text>
</comment>
<dbReference type="Proteomes" id="UP000605970">
    <property type="component" value="Unassembled WGS sequence"/>
</dbReference>
<feature type="non-terminal residue" evidence="2">
    <location>
        <position position="44"/>
    </location>
</feature>
<dbReference type="AlphaFoldDB" id="A0A8S9ZN04"/>
<evidence type="ECO:0000313" key="2">
    <source>
        <dbReference type="EMBL" id="KAF7634592.1"/>
    </source>
</evidence>
<name>A0A8S9ZN04_9BILA</name>
<reference evidence="2" key="1">
    <citation type="journal article" date="2020" name="Ecol. Evol.">
        <title>Genome structure and content of the rice root-knot nematode (Meloidogyne graminicola).</title>
        <authorList>
            <person name="Phan N.T."/>
            <person name="Danchin E.G.J."/>
            <person name="Klopp C."/>
            <person name="Perfus-Barbeoch L."/>
            <person name="Kozlowski D.K."/>
            <person name="Koutsovoulos G.D."/>
            <person name="Lopez-Roques C."/>
            <person name="Bouchez O."/>
            <person name="Zahm M."/>
            <person name="Besnard G."/>
            <person name="Bellafiore S."/>
        </authorList>
    </citation>
    <scope>NUCLEOTIDE SEQUENCE</scope>
    <source>
        <strain evidence="2">VN-18</strain>
    </source>
</reference>
<keyword evidence="1" id="KW-0472">Membrane</keyword>
<accession>A0A8S9ZN04</accession>
<evidence type="ECO:0000256" key="1">
    <source>
        <dbReference type="SAM" id="Phobius"/>
    </source>
</evidence>
<protein>
    <submittedName>
        <fullName evidence="2">Uncharacterized protein</fullName>
    </submittedName>
</protein>
<feature type="transmembrane region" description="Helical" evidence="1">
    <location>
        <begin position="6"/>
        <end position="25"/>
    </location>
</feature>
<keyword evidence="1" id="KW-1133">Transmembrane helix</keyword>
<keyword evidence="1" id="KW-0812">Transmembrane</keyword>